<dbReference type="EMBL" id="LVVM01002679">
    <property type="protein sequence ID" value="OJA16224.1"/>
    <property type="molecule type" value="Genomic_DNA"/>
</dbReference>
<dbReference type="GO" id="GO:0032040">
    <property type="term" value="C:small-subunit processome"/>
    <property type="evidence" value="ECO:0007669"/>
    <property type="project" value="InterPro"/>
</dbReference>
<feature type="compositionally biased region" description="Acidic residues" evidence="6">
    <location>
        <begin position="284"/>
        <end position="298"/>
    </location>
</feature>
<evidence type="ECO:0000256" key="3">
    <source>
        <dbReference type="ARBA" id="ARBA00008105"/>
    </source>
</evidence>
<dbReference type="STRING" id="180088.A0A1J8QS09"/>
<sequence>MTSSLRNSLHRRNHKERSQLAHRAKFGILEKHKDYVLRARDYHSKQERLTRLRQKAADRNKDEFYFAMNKERTVHGVHVKDRGNASMSMDMVKLLKTQDEGYKIERIKSQLTALANLITPQDDDLEGDGEDALDDADLETLREAGVIPPATKRRPLARHIIFAENDAEGKSKQLSQQQSSNHVQPMTEVYPEPAEVDLGWKTEEGAISRRRRKSKSSGGASMDADEDAEETKQLNVQNRKRLLKELAARLKRDTQLRYTQRELEMQRLLAGKGQRRKLHGVEEVGAEDNDDDDEADDESASKARSKAEEKIYKPRVYKWRIERKR</sequence>
<evidence type="ECO:0000256" key="5">
    <source>
        <dbReference type="ARBA" id="ARBA00023242"/>
    </source>
</evidence>
<evidence type="ECO:0008006" key="9">
    <source>
        <dbReference type="Google" id="ProtNLM"/>
    </source>
</evidence>
<proteinExistence type="inferred from homology"/>
<comment type="similarity">
    <text evidence="3">Belongs to the UTP11 family.</text>
</comment>
<keyword evidence="8" id="KW-1185">Reference proteome</keyword>
<evidence type="ECO:0000256" key="2">
    <source>
        <dbReference type="ARBA" id="ARBA00004604"/>
    </source>
</evidence>
<feature type="compositionally biased region" description="Basic and acidic residues" evidence="6">
    <location>
        <begin position="198"/>
        <end position="207"/>
    </location>
</feature>
<comment type="caution">
    <text evidence="7">The sequence shown here is derived from an EMBL/GenBank/DDBJ whole genome shotgun (WGS) entry which is preliminary data.</text>
</comment>
<protein>
    <recommendedName>
        <fullName evidence="9">U3 small nucleolar RNA-associated protein 11</fullName>
    </recommendedName>
</protein>
<dbReference type="InterPro" id="IPR007144">
    <property type="entry name" value="SSU_processome_Utp11"/>
</dbReference>
<organism evidence="7 8">
    <name type="scientific">Rhizopogon vesiculosus</name>
    <dbReference type="NCBI Taxonomy" id="180088"/>
    <lineage>
        <taxon>Eukaryota</taxon>
        <taxon>Fungi</taxon>
        <taxon>Dikarya</taxon>
        <taxon>Basidiomycota</taxon>
        <taxon>Agaricomycotina</taxon>
        <taxon>Agaricomycetes</taxon>
        <taxon>Agaricomycetidae</taxon>
        <taxon>Boletales</taxon>
        <taxon>Suillineae</taxon>
        <taxon>Rhizopogonaceae</taxon>
        <taxon>Rhizopogon</taxon>
    </lineage>
</organism>
<dbReference type="PANTHER" id="PTHR12838:SF0">
    <property type="entry name" value="U3 SMALL NUCLEOLAR RNA-ASSOCIATED PROTEIN 11-RELATED"/>
    <property type="match status" value="1"/>
</dbReference>
<evidence type="ECO:0000256" key="6">
    <source>
        <dbReference type="SAM" id="MobiDB-lite"/>
    </source>
</evidence>
<accession>A0A1J8QS09</accession>
<evidence type="ECO:0000313" key="7">
    <source>
        <dbReference type="EMBL" id="OJA16224.1"/>
    </source>
</evidence>
<dbReference type="AlphaFoldDB" id="A0A1J8QS09"/>
<feature type="compositionally biased region" description="Basic and acidic residues" evidence="6">
    <location>
        <begin position="299"/>
        <end position="308"/>
    </location>
</feature>
<evidence type="ECO:0000256" key="1">
    <source>
        <dbReference type="ARBA" id="ARBA00004099"/>
    </source>
</evidence>
<gene>
    <name evidence="7" type="ORF">AZE42_00011</name>
</gene>
<evidence type="ECO:0000313" key="8">
    <source>
        <dbReference type="Proteomes" id="UP000183567"/>
    </source>
</evidence>
<dbReference type="Proteomes" id="UP000183567">
    <property type="component" value="Unassembled WGS sequence"/>
</dbReference>
<dbReference type="Pfam" id="PF03998">
    <property type="entry name" value="Utp11"/>
    <property type="match status" value="1"/>
</dbReference>
<feature type="region of interest" description="Disordered" evidence="6">
    <location>
        <begin position="270"/>
        <end position="308"/>
    </location>
</feature>
<dbReference type="PANTHER" id="PTHR12838">
    <property type="entry name" value="U3 SMALL NUCLEOLAR RNA-ASSOCIATED PROTEIN 11"/>
    <property type="match status" value="1"/>
</dbReference>
<keyword evidence="4" id="KW-0698">rRNA processing</keyword>
<comment type="function">
    <text evidence="1">Involved in nucleolar processing of pre-18S ribosomal RNA.</text>
</comment>
<reference evidence="7 8" key="1">
    <citation type="submission" date="2016-03" db="EMBL/GenBank/DDBJ databases">
        <title>Comparative genomics of the ectomycorrhizal sister species Rhizopogon vinicolor and Rhizopogon vesiculosus (Basidiomycota: Boletales) reveals a divergence of the mating type B locus.</title>
        <authorList>
            <person name="Mujic A.B."/>
            <person name="Kuo A."/>
            <person name="Tritt A."/>
            <person name="Lipzen A."/>
            <person name="Chen C."/>
            <person name="Johnson J."/>
            <person name="Sharma A."/>
            <person name="Barry K."/>
            <person name="Grigoriev I.V."/>
            <person name="Spatafora J.W."/>
        </authorList>
    </citation>
    <scope>NUCLEOTIDE SEQUENCE [LARGE SCALE GENOMIC DNA]</scope>
    <source>
        <strain evidence="7 8">AM-OR11-056</strain>
    </source>
</reference>
<name>A0A1J8QS09_9AGAM</name>
<feature type="region of interest" description="Disordered" evidence="6">
    <location>
        <begin position="167"/>
        <end position="233"/>
    </location>
</feature>
<comment type="subcellular location">
    <subcellularLocation>
        <location evidence="2">Nucleus</location>
        <location evidence="2">Nucleolus</location>
    </subcellularLocation>
</comment>
<dbReference type="OrthoDB" id="29058at2759"/>
<keyword evidence="5" id="KW-0539">Nucleus</keyword>
<dbReference type="GO" id="GO:0006364">
    <property type="term" value="P:rRNA processing"/>
    <property type="evidence" value="ECO:0007669"/>
    <property type="project" value="UniProtKB-KW"/>
</dbReference>
<evidence type="ECO:0000256" key="4">
    <source>
        <dbReference type="ARBA" id="ARBA00022552"/>
    </source>
</evidence>